<dbReference type="SFLD" id="SFLDS00029">
    <property type="entry name" value="Radical_SAM"/>
    <property type="match status" value="1"/>
</dbReference>
<evidence type="ECO:0000256" key="6">
    <source>
        <dbReference type="ARBA" id="ARBA00023601"/>
    </source>
</evidence>
<keyword evidence="5" id="KW-0411">Iron-sulfur</keyword>
<dbReference type="GO" id="GO:0051536">
    <property type="term" value="F:iron-sulfur cluster binding"/>
    <property type="evidence" value="ECO:0007669"/>
    <property type="project" value="UniProtKB-KW"/>
</dbReference>
<evidence type="ECO:0000256" key="4">
    <source>
        <dbReference type="ARBA" id="ARBA00023004"/>
    </source>
</evidence>
<protein>
    <recommendedName>
        <fullName evidence="7">Radical SAM core domain-containing protein</fullName>
    </recommendedName>
</protein>
<accession>A0A1H4Y1C3</accession>
<gene>
    <name evidence="8" type="ORF">SAMN04489727_6454</name>
</gene>
<dbReference type="EMBL" id="FNSO01000004">
    <property type="protein sequence ID" value="SED10961.1"/>
    <property type="molecule type" value="Genomic_DNA"/>
</dbReference>
<dbReference type="AlphaFoldDB" id="A0A1H4Y1C3"/>
<dbReference type="CDD" id="cd01335">
    <property type="entry name" value="Radical_SAM"/>
    <property type="match status" value="1"/>
</dbReference>
<dbReference type="Gene3D" id="3.20.20.70">
    <property type="entry name" value="Aldolase class I"/>
    <property type="match status" value="1"/>
</dbReference>
<proteinExistence type="inferred from homology"/>
<dbReference type="InterPro" id="IPR023885">
    <property type="entry name" value="4Fe4S-binding_SPASM_dom"/>
</dbReference>
<feature type="domain" description="Radical SAM core" evidence="7">
    <location>
        <begin position="100"/>
        <end position="334"/>
    </location>
</feature>
<evidence type="ECO:0000256" key="1">
    <source>
        <dbReference type="ARBA" id="ARBA00001966"/>
    </source>
</evidence>
<name>A0A1H4Y1C3_9PSEU</name>
<keyword evidence="9" id="KW-1185">Reference proteome</keyword>
<dbReference type="SUPFAM" id="SSF102114">
    <property type="entry name" value="Radical SAM enzymes"/>
    <property type="match status" value="1"/>
</dbReference>
<dbReference type="InterPro" id="IPR013785">
    <property type="entry name" value="Aldolase_TIM"/>
</dbReference>
<dbReference type="Proteomes" id="UP000199622">
    <property type="component" value="Unassembled WGS sequence"/>
</dbReference>
<evidence type="ECO:0000313" key="8">
    <source>
        <dbReference type="EMBL" id="SED10961.1"/>
    </source>
</evidence>
<dbReference type="PANTHER" id="PTHR43273">
    <property type="entry name" value="ANAEROBIC SULFATASE-MATURATING ENZYME HOMOLOG ASLB-RELATED"/>
    <property type="match status" value="1"/>
</dbReference>
<sequence>MQVSANTVTFSVALPDGALPPEYLDESGKVSVLANAVAGTMDIVSRAEVTALERLRAGASVAEDSTTLAGLRDRGYVFDDPVVEDANYRGVVDGYFEAIKEAPFQFMFIPSFVCNLACPYCFEGELTRKSPRMTEEMIDAAFDSIPMIQELHENSGPPYITLFGGEPLLDTAPQRESIEQILSRAYDRGYPVTAITNGVALDAYVPMLLEYGCEEVQVSLDGTPEVHDTRRVFRNGKPTFKLIEHSIDVAAAAGLRVLIRVLVDLDSVGQMPEFAEFALAKGWIDNPKIRLFYGFTKQTSFLYVTPDHPPEKREKMVRGDVKPSLQEAFYRMLRDNPLVDRMLEPDPARIRAAVLEGDRVRPNLQGCSAGTSVVAFDPNGKVYGCPETVGRPQHACGDYFPGFRYSGGYREPWRHRHVDTVEMCRECNVKLFCGGGGCPIKAWAASGGDFNTCYCPKVSTIKTRVESELAYLLPMALQRRQSRTASGSPEKGMGTWDQMTTVGSFPWMT</sequence>
<evidence type="ECO:0000256" key="5">
    <source>
        <dbReference type="ARBA" id="ARBA00023014"/>
    </source>
</evidence>
<keyword evidence="4" id="KW-0408">Iron</keyword>
<evidence type="ECO:0000256" key="3">
    <source>
        <dbReference type="ARBA" id="ARBA00022723"/>
    </source>
</evidence>
<dbReference type="InterPro" id="IPR023867">
    <property type="entry name" value="Sulphatase_maturase_rSAM"/>
</dbReference>
<dbReference type="OrthoDB" id="9782387at2"/>
<dbReference type="PANTHER" id="PTHR43273:SF3">
    <property type="entry name" value="ANAEROBIC SULFATASE-MATURATING ENZYME HOMOLOG ASLB-RELATED"/>
    <property type="match status" value="1"/>
</dbReference>
<evidence type="ECO:0000256" key="2">
    <source>
        <dbReference type="ARBA" id="ARBA00022691"/>
    </source>
</evidence>
<dbReference type="NCBIfam" id="TIGR04085">
    <property type="entry name" value="rSAM_more_4Fe4S"/>
    <property type="match status" value="1"/>
</dbReference>
<dbReference type="InterPro" id="IPR058240">
    <property type="entry name" value="rSAM_sf"/>
</dbReference>
<keyword evidence="2" id="KW-0949">S-adenosyl-L-methionine</keyword>
<comment type="cofactor">
    <cofactor evidence="1">
        <name>[4Fe-4S] cluster</name>
        <dbReference type="ChEBI" id="CHEBI:49883"/>
    </cofactor>
</comment>
<evidence type="ECO:0000313" key="9">
    <source>
        <dbReference type="Proteomes" id="UP000199622"/>
    </source>
</evidence>
<comment type="similarity">
    <text evidence="6">Belongs to the radical SAM superfamily. Anaerobic sulfatase-maturating enzyme family.</text>
</comment>
<dbReference type="PROSITE" id="PS51918">
    <property type="entry name" value="RADICAL_SAM"/>
    <property type="match status" value="1"/>
</dbReference>
<evidence type="ECO:0000259" key="7">
    <source>
        <dbReference type="PROSITE" id="PS51918"/>
    </source>
</evidence>
<dbReference type="InterPro" id="IPR007197">
    <property type="entry name" value="rSAM"/>
</dbReference>
<dbReference type="GO" id="GO:0016491">
    <property type="term" value="F:oxidoreductase activity"/>
    <property type="evidence" value="ECO:0007669"/>
    <property type="project" value="InterPro"/>
</dbReference>
<reference evidence="9" key="1">
    <citation type="submission" date="2016-10" db="EMBL/GenBank/DDBJ databases">
        <authorList>
            <person name="Varghese N."/>
            <person name="Submissions S."/>
        </authorList>
    </citation>
    <scope>NUCLEOTIDE SEQUENCE [LARGE SCALE GENOMIC DNA]</scope>
    <source>
        <strain evidence="9">DSM 44544</strain>
    </source>
</reference>
<organism evidence="8 9">
    <name type="scientific">Amycolatopsis tolypomycina</name>
    <dbReference type="NCBI Taxonomy" id="208445"/>
    <lineage>
        <taxon>Bacteria</taxon>
        <taxon>Bacillati</taxon>
        <taxon>Actinomycetota</taxon>
        <taxon>Actinomycetes</taxon>
        <taxon>Pseudonocardiales</taxon>
        <taxon>Pseudonocardiaceae</taxon>
        <taxon>Amycolatopsis</taxon>
    </lineage>
</organism>
<dbReference type="GO" id="GO:0046872">
    <property type="term" value="F:metal ion binding"/>
    <property type="evidence" value="ECO:0007669"/>
    <property type="project" value="UniProtKB-KW"/>
</dbReference>
<dbReference type="Pfam" id="PF04055">
    <property type="entry name" value="Radical_SAM"/>
    <property type="match status" value="1"/>
</dbReference>
<dbReference type="RefSeq" id="WP_091314397.1">
    <property type="nucleotide sequence ID" value="NZ_FNSO01000004.1"/>
</dbReference>
<dbReference type="STRING" id="208445.SAMN04489727_6454"/>
<dbReference type="SFLD" id="SFLDG01067">
    <property type="entry name" value="SPASM/twitch_domain_containing"/>
    <property type="match status" value="1"/>
</dbReference>
<keyword evidence="3" id="KW-0479">Metal-binding</keyword>